<evidence type="ECO:0000259" key="1">
    <source>
        <dbReference type="Pfam" id="PF00149"/>
    </source>
</evidence>
<proteinExistence type="predicted"/>
<dbReference type="PANTHER" id="PTHR31302:SF0">
    <property type="entry name" value="TRANSMEMBRANE PROTEIN WITH METALLOPHOSPHOESTERASE DOMAIN"/>
    <property type="match status" value="1"/>
</dbReference>
<dbReference type="Gene3D" id="3.60.21.10">
    <property type="match status" value="1"/>
</dbReference>
<evidence type="ECO:0000313" key="3">
    <source>
        <dbReference type="Proteomes" id="UP000831921"/>
    </source>
</evidence>
<dbReference type="InterPro" id="IPR029052">
    <property type="entry name" value="Metallo-depent_PP-like"/>
</dbReference>
<dbReference type="InterPro" id="IPR004843">
    <property type="entry name" value="Calcineurin-like_PHP"/>
</dbReference>
<dbReference type="CDD" id="cd07385">
    <property type="entry name" value="MPP_YkuE_C"/>
    <property type="match status" value="1"/>
</dbReference>
<dbReference type="Proteomes" id="UP000831921">
    <property type="component" value="Chromosome"/>
</dbReference>
<dbReference type="RefSeq" id="WP_249503616.1">
    <property type="nucleotide sequence ID" value="NZ_CP097253.1"/>
</dbReference>
<dbReference type="PANTHER" id="PTHR31302">
    <property type="entry name" value="TRANSMEMBRANE PROTEIN WITH METALLOPHOSPHOESTERASE DOMAIN-RELATED"/>
    <property type="match status" value="1"/>
</dbReference>
<reference evidence="2 3" key="1">
    <citation type="submission" date="2022-05" db="EMBL/GenBank/DDBJ databases">
        <title>S8-45 Sphingomonas ultraviolaceadurans.</title>
        <authorList>
            <person name="Liu Y."/>
        </authorList>
    </citation>
    <scope>NUCLEOTIDE SEQUENCE [LARGE SCALE GENOMIC DNA]</scope>
    <source>
        <strain evidence="2 3">S8-45</strain>
    </source>
</reference>
<organism evidence="2 3">
    <name type="scientific">Sphingomonas glaciei</name>
    <dbReference type="NCBI Taxonomy" id="2938948"/>
    <lineage>
        <taxon>Bacteria</taxon>
        <taxon>Pseudomonadati</taxon>
        <taxon>Pseudomonadota</taxon>
        <taxon>Alphaproteobacteria</taxon>
        <taxon>Sphingomonadales</taxon>
        <taxon>Sphingomonadaceae</taxon>
        <taxon>Sphingomonas</taxon>
    </lineage>
</organism>
<name>A0ABY5MTS5_9SPHN</name>
<accession>A0ABY5MTS5</accession>
<keyword evidence="3" id="KW-1185">Reference proteome</keyword>
<protein>
    <submittedName>
        <fullName evidence="2">Metallophosphoesterase</fullName>
    </submittedName>
</protein>
<evidence type="ECO:0000313" key="2">
    <source>
        <dbReference type="EMBL" id="UUR07827.1"/>
    </source>
</evidence>
<feature type="domain" description="Calcineurin-like phosphoesterase" evidence="1">
    <location>
        <begin position="48"/>
        <end position="212"/>
    </location>
</feature>
<dbReference type="EMBL" id="CP097253">
    <property type="protein sequence ID" value="UUR07827.1"/>
    <property type="molecule type" value="Genomic_DNA"/>
</dbReference>
<sequence length="276" mass="29521">MKIVRIILLTVGAGLAVLGWAYWTAISDPVVREVELALLPLDATSAQLRVLLMTDIHVAGPDMPPSRLRRIVNQANALKPDVVVITGDLVSDKLPATRIYSLQEAIAPLARLQSRLGVFAVLGNHDHWRNAAAARRALKNADIRVLDNSAVSAGPLSIGGLDDRLTGHEDIGKTLDAMGTTRGLPILMSHSPDAFPNLPSRIRLMVAGHTHCGQIRLPLIGAKSYASQYGARYGCGIVKENGKTLVVSAGLGTSILPLRIGAVPDMWLITLRKPSP</sequence>
<dbReference type="InterPro" id="IPR051158">
    <property type="entry name" value="Metallophosphoesterase_sf"/>
</dbReference>
<gene>
    <name evidence="2" type="ORF">M1K48_12975</name>
</gene>
<dbReference type="SUPFAM" id="SSF56300">
    <property type="entry name" value="Metallo-dependent phosphatases"/>
    <property type="match status" value="1"/>
</dbReference>
<dbReference type="Pfam" id="PF00149">
    <property type="entry name" value="Metallophos"/>
    <property type="match status" value="1"/>
</dbReference>